<organism evidence="2 3">
    <name type="scientific">Argiope bruennichi</name>
    <name type="common">Wasp spider</name>
    <name type="synonym">Aranea bruennichi</name>
    <dbReference type="NCBI Taxonomy" id="94029"/>
    <lineage>
        <taxon>Eukaryota</taxon>
        <taxon>Metazoa</taxon>
        <taxon>Ecdysozoa</taxon>
        <taxon>Arthropoda</taxon>
        <taxon>Chelicerata</taxon>
        <taxon>Arachnida</taxon>
        <taxon>Araneae</taxon>
        <taxon>Araneomorphae</taxon>
        <taxon>Entelegynae</taxon>
        <taxon>Araneoidea</taxon>
        <taxon>Araneidae</taxon>
        <taxon>Argiope</taxon>
    </lineage>
</organism>
<sequence>MNQLSDTIVVNPLNYAVNCFISHSRNSTDSPPLLISLISEISTVSMVSDSSMISWFPWFFISQTQFFSTSSKLKRKKLLFQRMDERGSFMMCRICQTQICLLADDTALMSTSASELLCSQSLKTLAGSIGKETTPWSSSSPPTAGRAFSRLVRKDQRDEAEMSKDKITTI</sequence>
<dbReference type="Proteomes" id="UP000807504">
    <property type="component" value="Unassembled WGS sequence"/>
</dbReference>
<evidence type="ECO:0000313" key="2">
    <source>
        <dbReference type="EMBL" id="KAF8771388.1"/>
    </source>
</evidence>
<gene>
    <name evidence="2" type="ORF">HNY73_018814</name>
</gene>
<accession>A0A8T0EJ67</accession>
<keyword evidence="3" id="KW-1185">Reference proteome</keyword>
<feature type="region of interest" description="Disordered" evidence="1">
    <location>
        <begin position="131"/>
        <end position="170"/>
    </location>
</feature>
<dbReference type="EMBL" id="JABXBU010002228">
    <property type="protein sequence ID" value="KAF8771388.1"/>
    <property type="molecule type" value="Genomic_DNA"/>
</dbReference>
<comment type="caution">
    <text evidence="2">The sequence shown here is derived from an EMBL/GenBank/DDBJ whole genome shotgun (WGS) entry which is preliminary data.</text>
</comment>
<evidence type="ECO:0000256" key="1">
    <source>
        <dbReference type="SAM" id="MobiDB-lite"/>
    </source>
</evidence>
<protein>
    <submittedName>
        <fullName evidence="2">Uncharacterized protein</fullName>
    </submittedName>
</protein>
<dbReference type="AlphaFoldDB" id="A0A8T0EJ67"/>
<feature type="compositionally biased region" description="Basic and acidic residues" evidence="1">
    <location>
        <begin position="152"/>
        <end position="170"/>
    </location>
</feature>
<name>A0A8T0EJ67_ARGBR</name>
<evidence type="ECO:0000313" key="3">
    <source>
        <dbReference type="Proteomes" id="UP000807504"/>
    </source>
</evidence>
<feature type="compositionally biased region" description="Low complexity" evidence="1">
    <location>
        <begin position="133"/>
        <end position="143"/>
    </location>
</feature>
<reference evidence="2" key="1">
    <citation type="journal article" date="2020" name="bioRxiv">
        <title>Chromosome-level reference genome of the European wasp spider Argiope bruennichi: a resource for studies on range expansion and evolutionary adaptation.</title>
        <authorList>
            <person name="Sheffer M.M."/>
            <person name="Hoppe A."/>
            <person name="Krehenwinkel H."/>
            <person name="Uhl G."/>
            <person name="Kuss A.W."/>
            <person name="Jensen L."/>
            <person name="Jensen C."/>
            <person name="Gillespie R.G."/>
            <person name="Hoff K.J."/>
            <person name="Prost S."/>
        </authorList>
    </citation>
    <scope>NUCLEOTIDE SEQUENCE</scope>
</reference>
<reference evidence="2" key="2">
    <citation type="submission" date="2020-06" db="EMBL/GenBank/DDBJ databases">
        <authorList>
            <person name="Sheffer M."/>
        </authorList>
    </citation>
    <scope>NUCLEOTIDE SEQUENCE</scope>
</reference>
<proteinExistence type="predicted"/>